<dbReference type="AlphaFoldDB" id="A0A366KQ76"/>
<gene>
    <name evidence="1" type="ORF">DRW42_24465</name>
</gene>
<proteinExistence type="predicted"/>
<sequence length="70" mass="7951">MEMMQKVFAPLPSGIADFRRKKHGNLCISSHNLTAQGRIKRERWDKSQGKSLDTAAIKISVDFYKEGCKP</sequence>
<organism evidence="1 2">
    <name type="scientific">Pedobacter miscanthi</name>
    <dbReference type="NCBI Taxonomy" id="2259170"/>
    <lineage>
        <taxon>Bacteria</taxon>
        <taxon>Pseudomonadati</taxon>
        <taxon>Bacteroidota</taxon>
        <taxon>Sphingobacteriia</taxon>
        <taxon>Sphingobacteriales</taxon>
        <taxon>Sphingobacteriaceae</taxon>
        <taxon>Pedobacter</taxon>
    </lineage>
</organism>
<evidence type="ECO:0000313" key="1">
    <source>
        <dbReference type="EMBL" id="RBQ02942.1"/>
    </source>
</evidence>
<keyword evidence="2" id="KW-1185">Reference proteome</keyword>
<protein>
    <submittedName>
        <fullName evidence="1">Uncharacterized protein</fullName>
    </submittedName>
</protein>
<comment type="caution">
    <text evidence="1">The sequence shown here is derived from an EMBL/GenBank/DDBJ whole genome shotgun (WGS) entry which is preliminary data.</text>
</comment>
<accession>A0A366KQ76</accession>
<reference evidence="1 2" key="1">
    <citation type="submission" date="2018-07" db="EMBL/GenBank/DDBJ databases">
        <title>A draft genome of a endophytic bacteria, a new species of Pedobacter.</title>
        <authorList>
            <person name="Zhang Z.D."/>
            <person name="Chen Z.J."/>
        </authorList>
    </citation>
    <scope>NUCLEOTIDE SEQUENCE [LARGE SCALE GENOMIC DNA]</scope>
    <source>
        <strain evidence="1 2">RS10</strain>
    </source>
</reference>
<evidence type="ECO:0000313" key="2">
    <source>
        <dbReference type="Proteomes" id="UP000252081"/>
    </source>
</evidence>
<dbReference type="Proteomes" id="UP000252081">
    <property type="component" value="Unassembled WGS sequence"/>
</dbReference>
<name>A0A366KQ76_9SPHI</name>
<dbReference type="EMBL" id="QNQU01000028">
    <property type="protein sequence ID" value="RBQ02942.1"/>
    <property type="molecule type" value="Genomic_DNA"/>
</dbReference>